<feature type="domain" description="Argininosuccinate lyase C-terminal" evidence="10">
    <location>
        <begin position="402"/>
        <end position="469"/>
    </location>
</feature>
<reference evidence="11 12" key="1">
    <citation type="submission" date="2019-04" db="EMBL/GenBank/DDBJ databases">
        <authorList>
            <consortium name="Wellcome Sanger Institute Data Sharing"/>
        </authorList>
    </citation>
    <scope>NUCLEOTIDE SEQUENCE [LARGE SCALE GENOMIC DNA]</scope>
</reference>
<dbReference type="Proteomes" id="UP000694397">
    <property type="component" value="Chromosome 4"/>
</dbReference>
<dbReference type="Pfam" id="PF00206">
    <property type="entry name" value="Lyase_1"/>
    <property type="match status" value="1"/>
</dbReference>
<dbReference type="InterPro" id="IPR009049">
    <property type="entry name" value="Argininosuccinate_lyase"/>
</dbReference>
<dbReference type="Gene3D" id="1.20.200.10">
    <property type="entry name" value="Fumarase/aspartase (Central domain)"/>
    <property type="match status" value="1"/>
</dbReference>
<comment type="pathway">
    <text evidence="1">Amino-acid biosynthesis; L-arginine biosynthesis; L-arginine from L-ornithine and carbamoyl phosphate: step 3/3.</text>
</comment>
<dbReference type="FunFam" id="1.10.275.10:FF:000014">
    <property type="entry name" value="Os03g0824900 protein"/>
    <property type="match status" value="1"/>
</dbReference>
<name>A0A8C9RF77_SCLFO</name>
<dbReference type="NCBIfam" id="TIGR00838">
    <property type="entry name" value="argH"/>
    <property type="match status" value="1"/>
</dbReference>
<dbReference type="FunFam" id="1.20.200.10:FF:000015">
    <property type="entry name" value="argininosuccinate lyase isoform X2"/>
    <property type="match status" value="2"/>
</dbReference>
<keyword evidence="7" id="KW-0456">Lyase</keyword>
<dbReference type="SUPFAM" id="SSF48557">
    <property type="entry name" value="L-aspartase-like"/>
    <property type="match status" value="1"/>
</dbReference>
<evidence type="ECO:0000256" key="8">
    <source>
        <dbReference type="ARBA" id="ARBA00032749"/>
    </source>
</evidence>
<reference evidence="11" key="3">
    <citation type="submission" date="2025-09" db="UniProtKB">
        <authorList>
            <consortium name="Ensembl"/>
        </authorList>
    </citation>
    <scope>IDENTIFICATION</scope>
</reference>
<reference evidence="11" key="2">
    <citation type="submission" date="2025-08" db="UniProtKB">
        <authorList>
            <consortium name="Ensembl"/>
        </authorList>
    </citation>
    <scope>IDENTIFICATION</scope>
</reference>
<dbReference type="InterPro" id="IPR029419">
    <property type="entry name" value="Arg_succ_lyase_C"/>
</dbReference>
<dbReference type="PANTHER" id="PTHR43814:SF1">
    <property type="entry name" value="ARGININOSUCCINATE LYASE"/>
    <property type="match status" value="1"/>
</dbReference>
<keyword evidence="6" id="KW-0028">Amino-acid biosynthesis</keyword>
<dbReference type="PRINTS" id="PR00149">
    <property type="entry name" value="FUMRATELYASE"/>
</dbReference>
<dbReference type="GeneTree" id="ENSGT00950000183122"/>
<dbReference type="GO" id="GO:0042450">
    <property type="term" value="P:L-arginine biosynthetic process via ornithine"/>
    <property type="evidence" value="ECO:0007669"/>
    <property type="project" value="InterPro"/>
</dbReference>
<dbReference type="PROSITE" id="PS00163">
    <property type="entry name" value="FUMARATE_LYASES"/>
    <property type="match status" value="1"/>
</dbReference>
<dbReference type="Gene3D" id="1.10.275.10">
    <property type="entry name" value="Fumarase/aspartase (N-terminal domain)"/>
    <property type="match status" value="1"/>
</dbReference>
<dbReference type="OrthoDB" id="2561043at2759"/>
<dbReference type="InterPro" id="IPR024083">
    <property type="entry name" value="Fumarase/histidase_N"/>
</dbReference>
<gene>
    <name evidence="11" type="primary">ASL</name>
    <name evidence="11" type="synonym">asl</name>
</gene>
<evidence type="ECO:0000259" key="9">
    <source>
        <dbReference type="Pfam" id="PF00206"/>
    </source>
</evidence>
<dbReference type="PRINTS" id="PR00145">
    <property type="entry name" value="ARGSUCLYASE"/>
</dbReference>
<sequence length="498" mass="55772">MVCVLLRAQPCRVCLVIALEWRAGSRRWNLLLDSLMFSGNKLWGGRFVGSTDPIMEKFNASIGYDRRLWDADIRGSKAYVKALQKAELVSKEEMELIIQGLDTIAAEWAAGAFEIKPSDEDIHTANERRLKELIGVASGKLHTGRSRNDQVVTDMRLWLRDAISTLKGDIMQLISTMVERAAVEIDVLFPGYTHMQRAQPIRWSHWILSYTVALSRDTERLEEIHKRVNVLPLGSGAIAGNPFSIDRELLRRELSFDDISINSMDATGQRDFVAEFLFWASLCLTHLSRMSEDLVLYSTKEFSFVSISDAYSTGSSLMPQKKNADSLELIRSKAGRVFGRCAGFLMTLKGLPSTYNKDLQEDKEAMFDCYDTVHAILQVATGVMSTLSINPKVMEGALSSDMLATDLAYYLVRKGVPFREAHSCSGKAVSLAESKNIPLNQLTMDDLHNTSPLFDSDVSAVWNYTNSVEQYNTPGGTSKSSVTAQVQQLREWLKAHKN</sequence>
<dbReference type="CDD" id="cd01359">
    <property type="entry name" value="Argininosuccinate_lyase"/>
    <property type="match status" value="1"/>
</dbReference>
<organism evidence="11 12">
    <name type="scientific">Scleropages formosus</name>
    <name type="common">Asian bonytongue</name>
    <name type="synonym">Osteoglossum formosum</name>
    <dbReference type="NCBI Taxonomy" id="113540"/>
    <lineage>
        <taxon>Eukaryota</taxon>
        <taxon>Metazoa</taxon>
        <taxon>Chordata</taxon>
        <taxon>Craniata</taxon>
        <taxon>Vertebrata</taxon>
        <taxon>Euteleostomi</taxon>
        <taxon>Actinopterygii</taxon>
        <taxon>Neopterygii</taxon>
        <taxon>Teleostei</taxon>
        <taxon>Osteoglossocephala</taxon>
        <taxon>Osteoglossomorpha</taxon>
        <taxon>Osteoglossiformes</taxon>
        <taxon>Osteoglossidae</taxon>
        <taxon>Scleropages</taxon>
    </lineage>
</organism>
<evidence type="ECO:0000259" key="10">
    <source>
        <dbReference type="Pfam" id="PF14698"/>
    </source>
</evidence>
<dbReference type="InterPro" id="IPR000362">
    <property type="entry name" value="Fumarate_lyase_fam"/>
</dbReference>
<dbReference type="PANTHER" id="PTHR43814">
    <property type="entry name" value="ARGININOSUCCINATE LYASE"/>
    <property type="match status" value="1"/>
</dbReference>
<dbReference type="InterPro" id="IPR008948">
    <property type="entry name" value="L-Aspartase-like"/>
</dbReference>
<evidence type="ECO:0000256" key="1">
    <source>
        <dbReference type="ARBA" id="ARBA00004941"/>
    </source>
</evidence>
<evidence type="ECO:0000256" key="6">
    <source>
        <dbReference type="ARBA" id="ARBA00022605"/>
    </source>
</evidence>
<evidence type="ECO:0000256" key="5">
    <source>
        <dbReference type="ARBA" id="ARBA00022571"/>
    </source>
</evidence>
<evidence type="ECO:0000313" key="11">
    <source>
        <dbReference type="Ensembl" id="ENSSFOP00015010997.2"/>
    </source>
</evidence>
<keyword evidence="12" id="KW-1185">Reference proteome</keyword>
<keyword evidence="5" id="KW-0055">Arginine biosynthesis</keyword>
<proteinExistence type="inferred from homology"/>
<accession>A0A8C9RF77</accession>
<protein>
    <recommendedName>
        <fullName evidence="4">Argininosuccinate lyase</fullName>
        <ecNumber evidence="3">4.3.2.1</ecNumber>
    </recommendedName>
    <alternativeName>
        <fullName evidence="8">Arginosuccinase</fullName>
    </alternativeName>
</protein>
<dbReference type="GO" id="GO:0004056">
    <property type="term" value="F:argininosuccinate lyase activity"/>
    <property type="evidence" value="ECO:0007669"/>
    <property type="project" value="UniProtKB-EC"/>
</dbReference>
<evidence type="ECO:0000256" key="2">
    <source>
        <dbReference type="ARBA" id="ARBA00010755"/>
    </source>
</evidence>
<dbReference type="Ensembl" id="ENSSFOT00015011145.2">
    <property type="protein sequence ID" value="ENSSFOP00015010997.2"/>
    <property type="gene ID" value="ENSSFOG00015007076.2"/>
</dbReference>
<dbReference type="GO" id="GO:0005829">
    <property type="term" value="C:cytosol"/>
    <property type="evidence" value="ECO:0007669"/>
    <property type="project" value="TreeGrafter"/>
</dbReference>
<comment type="similarity">
    <text evidence="2">Belongs to the lyase 1 family. Argininosuccinate lyase subfamily.</text>
</comment>
<evidence type="ECO:0000256" key="3">
    <source>
        <dbReference type="ARBA" id="ARBA00012338"/>
    </source>
</evidence>
<dbReference type="HAMAP" id="MF_00006">
    <property type="entry name" value="Arg_succ_lyase"/>
    <property type="match status" value="1"/>
</dbReference>
<dbReference type="InterPro" id="IPR020557">
    <property type="entry name" value="Fumarate_lyase_CS"/>
</dbReference>
<feature type="domain" description="Fumarate lyase N-terminal" evidence="9">
    <location>
        <begin position="45"/>
        <end position="339"/>
    </location>
</feature>
<evidence type="ECO:0000313" key="12">
    <source>
        <dbReference type="Proteomes" id="UP000694397"/>
    </source>
</evidence>
<dbReference type="EC" id="4.3.2.1" evidence="3"/>
<dbReference type="AlphaFoldDB" id="A0A8C9RF77"/>
<dbReference type="InterPro" id="IPR022761">
    <property type="entry name" value="Fumarate_lyase_N"/>
</dbReference>
<evidence type="ECO:0000256" key="4">
    <source>
        <dbReference type="ARBA" id="ARBA00019698"/>
    </source>
</evidence>
<dbReference type="FunFam" id="1.10.40.30:FF:000001">
    <property type="entry name" value="Argininosuccinate lyase"/>
    <property type="match status" value="1"/>
</dbReference>
<dbReference type="Gene3D" id="1.10.40.30">
    <property type="entry name" value="Fumarase/aspartase (C-terminal domain)"/>
    <property type="match status" value="1"/>
</dbReference>
<evidence type="ECO:0000256" key="7">
    <source>
        <dbReference type="ARBA" id="ARBA00023239"/>
    </source>
</evidence>
<dbReference type="Pfam" id="PF14698">
    <property type="entry name" value="ASL_C2"/>
    <property type="match status" value="1"/>
</dbReference>